<accession>A0A8J8MK36</accession>
<reference evidence="5" key="1">
    <citation type="submission" date="2020-07" db="EMBL/GenBank/DDBJ databases">
        <title>Vallitalea pronyensis genome.</title>
        <authorList>
            <person name="Postec A."/>
        </authorList>
    </citation>
    <scope>NUCLEOTIDE SEQUENCE</scope>
    <source>
        <strain evidence="5">FatNI3</strain>
    </source>
</reference>
<dbReference type="Pfam" id="PF13302">
    <property type="entry name" value="Acetyltransf_3"/>
    <property type="match status" value="1"/>
</dbReference>
<sequence>MDKQFYIESDRLVLRLATENDKDAIFDYVVRNKAYLAPYEPLKPDAFFTKKYWDRFIPKSIEDARNHKALRLFMFKKEDKGRVIGTVTFEFIKLNPIYACDLGYSMDEHEQDKGYMSEALKIATQYLFRALNLMRITAGYSPNNPKSGHVMRKLGFQDEHLIKNYIMINGKWEDIMHMYLYNAAWVESKTIT</sequence>
<feature type="domain" description="N-acetyltransferase" evidence="4">
    <location>
        <begin position="12"/>
        <end position="181"/>
    </location>
</feature>
<comment type="similarity">
    <text evidence="3">Belongs to the acetyltransferase family. RimJ subfamily.</text>
</comment>
<dbReference type="KEGG" id="vpy:HZI73_12950"/>
<proteinExistence type="inferred from homology"/>
<dbReference type="PROSITE" id="PS51186">
    <property type="entry name" value="GNAT"/>
    <property type="match status" value="1"/>
</dbReference>
<evidence type="ECO:0000256" key="2">
    <source>
        <dbReference type="ARBA" id="ARBA00023315"/>
    </source>
</evidence>
<organism evidence="5 6">
    <name type="scientific">Vallitalea pronyensis</name>
    <dbReference type="NCBI Taxonomy" id="1348613"/>
    <lineage>
        <taxon>Bacteria</taxon>
        <taxon>Bacillati</taxon>
        <taxon>Bacillota</taxon>
        <taxon>Clostridia</taxon>
        <taxon>Lachnospirales</taxon>
        <taxon>Vallitaleaceae</taxon>
        <taxon>Vallitalea</taxon>
    </lineage>
</organism>
<dbReference type="InterPro" id="IPR051531">
    <property type="entry name" value="N-acetyltransferase"/>
</dbReference>
<keyword evidence="6" id="KW-1185">Reference proteome</keyword>
<dbReference type="EMBL" id="CP058649">
    <property type="protein sequence ID" value="QUI23139.1"/>
    <property type="molecule type" value="Genomic_DNA"/>
</dbReference>
<dbReference type="RefSeq" id="WP_212698640.1">
    <property type="nucleotide sequence ID" value="NZ_CP058649.1"/>
</dbReference>
<name>A0A8J8MK36_9FIRM</name>
<evidence type="ECO:0000259" key="4">
    <source>
        <dbReference type="PROSITE" id="PS51186"/>
    </source>
</evidence>
<dbReference type="GO" id="GO:0005737">
    <property type="term" value="C:cytoplasm"/>
    <property type="evidence" value="ECO:0007669"/>
    <property type="project" value="TreeGrafter"/>
</dbReference>
<dbReference type="Gene3D" id="3.40.630.30">
    <property type="match status" value="1"/>
</dbReference>
<dbReference type="InterPro" id="IPR016181">
    <property type="entry name" value="Acyl_CoA_acyltransferase"/>
</dbReference>
<evidence type="ECO:0000313" key="5">
    <source>
        <dbReference type="EMBL" id="QUI23139.1"/>
    </source>
</evidence>
<dbReference type="SUPFAM" id="SSF55729">
    <property type="entry name" value="Acyl-CoA N-acyltransferases (Nat)"/>
    <property type="match status" value="1"/>
</dbReference>
<gene>
    <name evidence="5" type="ORF">HZI73_12950</name>
</gene>
<evidence type="ECO:0000256" key="3">
    <source>
        <dbReference type="ARBA" id="ARBA00038502"/>
    </source>
</evidence>
<protein>
    <submittedName>
        <fullName evidence="5">GNAT family N-acetyltransferase</fullName>
    </submittedName>
</protein>
<evidence type="ECO:0000256" key="1">
    <source>
        <dbReference type="ARBA" id="ARBA00022679"/>
    </source>
</evidence>
<keyword evidence="1" id="KW-0808">Transferase</keyword>
<keyword evidence="2" id="KW-0012">Acyltransferase</keyword>
<dbReference type="PANTHER" id="PTHR43792:SF8">
    <property type="entry name" value="[RIBOSOMAL PROTEIN US5]-ALANINE N-ACETYLTRANSFERASE"/>
    <property type="match status" value="1"/>
</dbReference>
<dbReference type="AlphaFoldDB" id="A0A8J8MK36"/>
<dbReference type="PANTHER" id="PTHR43792">
    <property type="entry name" value="GNAT FAMILY, PUTATIVE (AFU_ORTHOLOGUE AFUA_3G00765)-RELATED-RELATED"/>
    <property type="match status" value="1"/>
</dbReference>
<dbReference type="InterPro" id="IPR000182">
    <property type="entry name" value="GNAT_dom"/>
</dbReference>
<dbReference type="Proteomes" id="UP000683246">
    <property type="component" value="Chromosome"/>
</dbReference>
<evidence type="ECO:0000313" key="6">
    <source>
        <dbReference type="Proteomes" id="UP000683246"/>
    </source>
</evidence>
<dbReference type="GO" id="GO:0008999">
    <property type="term" value="F:protein-N-terminal-alanine acetyltransferase activity"/>
    <property type="evidence" value="ECO:0007669"/>
    <property type="project" value="TreeGrafter"/>
</dbReference>